<sequence>MPTLPQLDIKNNCNHSPHVLILGAGASYAAFPEGDRNGIKLPLMNNLVEVIGLEGLIAKYDLKYEGENFEATYDALVHSGNYDELVSEIDHAVEQYFQQMELPDEATIYDYLVLSLRSKDIIATFNWDPFLAKAFQRNMNVIGYEQMPQLAFLHGNVSIGVCNDCKSKGWRYNSCDKCQKQFGPSKLLYPVSKKDYSSDLFLESEWKNLQHHIQYAYFITVFGYSAPVTDAEAKKLMLDVWAENGTRDLAQIDLIDVKEREEVKENWKDFIVRKNYAIRDDFFDTYLAIHPRRSCDAFAMATLQQRPWKDNHFPKGVSLKDLQNWVMALVEEEKSGKLSGNPCD</sequence>
<proteinExistence type="predicted"/>
<gene>
    <name evidence="1" type="ORF">GCM10022414_18620</name>
</gene>
<dbReference type="EMBL" id="BAABDM010000003">
    <property type="protein sequence ID" value="GAA4094840.1"/>
    <property type="molecule type" value="Genomic_DNA"/>
</dbReference>
<dbReference type="RefSeq" id="WP_344935042.1">
    <property type="nucleotide sequence ID" value="NZ_BAABDM010000003.1"/>
</dbReference>
<keyword evidence="2" id="KW-1185">Reference proteome</keyword>
<evidence type="ECO:0008006" key="3">
    <source>
        <dbReference type="Google" id="ProtNLM"/>
    </source>
</evidence>
<name>A0ABP7WRW6_9GAMM</name>
<dbReference type="Proteomes" id="UP001500392">
    <property type="component" value="Unassembled WGS sequence"/>
</dbReference>
<organism evidence="1 2">
    <name type="scientific">Zhongshania borealis</name>
    <dbReference type="NCBI Taxonomy" id="889488"/>
    <lineage>
        <taxon>Bacteria</taxon>
        <taxon>Pseudomonadati</taxon>
        <taxon>Pseudomonadota</taxon>
        <taxon>Gammaproteobacteria</taxon>
        <taxon>Cellvibrionales</taxon>
        <taxon>Spongiibacteraceae</taxon>
        <taxon>Zhongshania</taxon>
    </lineage>
</organism>
<reference evidence="2" key="1">
    <citation type="journal article" date="2019" name="Int. J. Syst. Evol. Microbiol.">
        <title>The Global Catalogue of Microorganisms (GCM) 10K type strain sequencing project: providing services to taxonomists for standard genome sequencing and annotation.</title>
        <authorList>
            <consortium name="The Broad Institute Genomics Platform"/>
            <consortium name="The Broad Institute Genome Sequencing Center for Infectious Disease"/>
            <person name="Wu L."/>
            <person name="Ma J."/>
        </authorList>
    </citation>
    <scope>NUCLEOTIDE SEQUENCE [LARGE SCALE GENOMIC DNA]</scope>
    <source>
        <strain evidence="2">JCM 17304</strain>
    </source>
</reference>
<evidence type="ECO:0000313" key="2">
    <source>
        <dbReference type="Proteomes" id="UP001500392"/>
    </source>
</evidence>
<accession>A0ABP7WRW6</accession>
<comment type="caution">
    <text evidence="1">The sequence shown here is derived from an EMBL/GenBank/DDBJ whole genome shotgun (WGS) entry which is preliminary data.</text>
</comment>
<evidence type="ECO:0000313" key="1">
    <source>
        <dbReference type="EMBL" id="GAA4094840.1"/>
    </source>
</evidence>
<protein>
    <recommendedName>
        <fullName evidence="3">Deacetylase sirtuin-type domain-containing protein</fullName>
    </recommendedName>
</protein>